<dbReference type="RefSeq" id="WP_074204024.1">
    <property type="nucleotide sequence ID" value="NZ_FSQW01000001.1"/>
</dbReference>
<feature type="domain" description="PilZ" evidence="1">
    <location>
        <begin position="25"/>
        <end position="112"/>
    </location>
</feature>
<dbReference type="InterPro" id="IPR009875">
    <property type="entry name" value="PilZ_domain"/>
</dbReference>
<proteinExistence type="predicted"/>
<evidence type="ECO:0000313" key="2">
    <source>
        <dbReference type="EMBL" id="SIN62299.1"/>
    </source>
</evidence>
<dbReference type="Pfam" id="PF07238">
    <property type="entry name" value="PilZ"/>
    <property type="match status" value="1"/>
</dbReference>
<protein>
    <submittedName>
        <fullName evidence="2">PilZ domain-containing protein</fullName>
    </submittedName>
</protein>
<dbReference type="SUPFAM" id="SSF141371">
    <property type="entry name" value="PilZ domain-like"/>
    <property type="match status" value="1"/>
</dbReference>
<evidence type="ECO:0000259" key="1">
    <source>
        <dbReference type="Pfam" id="PF07238"/>
    </source>
</evidence>
<dbReference type="OrthoDB" id="9795572at2"/>
<dbReference type="Gene3D" id="2.40.10.220">
    <property type="entry name" value="predicted glycosyltransferase like domains"/>
    <property type="match status" value="1"/>
</dbReference>
<dbReference type="GO" id="GO:0035438">
    <property type="term" value="F:cyclic-di-GMP binding"/>
    <property type="evidence" value="ECO:0007669"/>
    <property type="project" value="InterPro"/>
</dbReference>
<name>A0A1N6CUZ2_9SPHN</name>
<evidence type="ECO:0000313" key="3">
    <source>
        <dbReference type="Proteomes" id="UP000185192"/>
    </source>
</evidence>
<keyword evidence="3" id="KW-1185">Reference proteome</keyword>
<gene>
    <name evidence="2" type="ORF">SAMN02745824_1045</name>
</gene>
<sequence>MTNLLVRKGLIPPTQIPYIYAAEEDRCAPRHDVLIPSRMRFTGSNSFSVNVVNISLAGFACDALLQIHSGTRCWLTLPGLGALEASVVHHNNEGLGCAFENMLNPAVLDRYVTHYPVPELEDDID</sequence>
<dbReference type="AlphaFoldDB" id="A0A1N6CUZ2"/>
<dbReference type="Proteomes" id="UP000185192">
    <property type="component" value="Unassembled WGS sequence"/>
</dbReference>
<dbReference type="EMBL" id="FSQW01000001">
    <property type="protein sequence ID" value="SIN62299.1"/>
    <property type="molecule type" value="Genomic_DNA"/>
</dbReference>
<accession>A0A1N6CUZ2</accession>
<organism evidence="2 3">
    <name type="scientific">Parasphingorhabdus marina DSM 22363</name>
    <dbReference type="NCBI Taxonomy" id="1123272"/>
    <lineage>
        <taxon>Bacteria</taxon>
        <taxon>Pseudomonadati</taxon>
        <taxon>Pseudomonadota</taxon>
        <taxon>Alphaproteobacteria</taxon>
        <taxon>Sphingomonadales</taxon>
        <taxon>Sphingomonadaceae</taxon>
        <taxon>Parasphingorhabdus</taxon>
    </lineage>
</organism>
<reference evidence="3" key="1">
    <citation type="submission" date="2016-11" db="EMBL/GenBank/DDBJ databases">
        <authorList>
            <person name="Varghese N."/>
            <person name="Submissions S."/>
        </authorList>
    </citation>
    <scope>NUCLEOTIDE SEQUENCE [LARGE SCALE GENOMIC DNA]</scope>
    <source>
        <strain evidence="3">DSM 22363</strain>
    </source>
</reference>